<protein>
    <submittedName>
        <fullName evidence="2">Aminotransferase IV</fullName>
    </submittedName>
</protein>
<sequence length="291" mass="30676">MPRVVAVLRPDGPEVVEPAQPVITVDDLGLTRGDGCFDSGLVTDDGDGHVVRGLDDHLERLTRSAAALEITPPPREAWVSLVDAALAAWDTPGDASLKLVLTRGREWDPDAGPTAWVVVSPRASGRPQRGEGGSDPVRAVTLTRGHPSDAFEDAPWLLGGAKTLSYVVNVAAQREAGRRGAEDVVFTSTDGYALDAPMAGLLVVRDGRWLSTPTGPTGILESLSVATILRAAAEDGQDSAFELVPVEHLYDADGVWLVASSRGPTPVGELDGRPLRVDPDLVARAARYAGF</sequence>
<keyword evidence="3" id="KW-1185">Reference proteome</keyword>
<reference evidence="2 3" key="1">
    <citation type="submission" date="2016-01" db="EMBL/GenBank/DDBJ databases">
        <title>Janibacter melonis strain CD11_4 genome sequencing and assembly.</title>
        <authorList>
            <person name="Nair G.R."/>
            <person name="Kaur G."/>
            <person name="Chander A.M."/>
            <person name="Mayilraj S."/>
        </authorList>
    </citation>
    <scope>NUCLEOTIDE SEQUENCE [LARGE SCALE GENOMIC DNA]</scope>
    <source>
        <strain evidence="2 3">CD11-4</strain>
    </source>
</reference>
<gene>
    <name evidence="2" type="ORF">AWH69_01315</name>
</gene>
<accession>A0A176QFI5</accession>
<dbReference type="InterPro" id="IPR050571">
    <property type="entry name" value="Class-IV_PLP-Dep_Aminotrnsfr"/>
</dbReference>
<dbReference type="InterPro" id="IPR001544">
    <property type="entry name" value="Aminotrans_IV"/>
</dbReference>
<dbReference type="InterPro" id="IPR036038">
    <property type="entry name" value="Aminotransferase-like"/>
</dbReference>
<dbReference type="InterPro" id="IPR043131">
    <property type="entry name" value="BCAT-like_N"/>
</dbReference>
<dbReference type="Gene3D" id="3.30.470.10">
    <property type="match status" value="1"/>
</dbReference>
<evidence type="ECO:0000313" key="2">
    <source>
        <dbReference type="EMBL" id="OAB88479.1"/>
    </source>
</evidence>
<proteinExistence type="inferred from homology"/>
<keyword evidence="2" id="KW-0032">Aminotransferase</keyword>
<dbReference type="PANTHER" id="PTHR42743">
    <property type="entry name" value="AMINO-ACID AMINOTRANSFERASE"/>
    <property type="match status" value="1"/>
</dbReference>
<dbReference type="Pfam" id="PF01063">
    <property type="entry name" value="Aminotran_4"/>
    <property type="match status" value="1"/>
</dbReference>
<dbReference type="PANTHER" id="PTHR42743:SF11">
    <property type="entry name" value="AMINODEOXYCHORISMATE LYASE"/>
    <property type="match status" value="1"/>
</dbReference>
<dbReference type="InterPro" id="IPR043132">
    <property type="entry name" value="BCAT-like_C"/>
</dbReference>
<dbReference type="GO" id="GO:0008483">
    <property type="term" value="F:transaminase activity"/>
    <property type="evidence" value="ECO:0007669"/>
    <property type="project" value="UniProtKB-KW"/>
</dbReference>
<dbReference type="STRING" id="262209.AWH69_01315"/>
<evidence type="ECO:0000313" key="3">
    <source>
        <dbReference type="Proteomes" id="UP000076976"/>
    </source>
</evidence>
<dbReference type="GO" id="GO:0046394">
    <property type="term" value="P:carboxylic acid biosynthetic process"/>
    <property type="evidence" value="ECO:0007669"/>
    <property type="project" value="UniProtKB-ARBA"/>
</dbReference>
<dbReference type="Proteomes" id="UP000076976">
    <property type="component" value="Unassembled WGS sequence"/>
</dbReference>
<dbReference type="RefSeq" id="WP_083968227.1">
    <property type="nucleotide sequence ID" value="NZ_LQZG01000001.1"/>
</dbReference>
<evidence type="ECO:0000256" key="1">
    <source>
        <dbReference type="ARBA" id="ARBA00009320"/>
    </source>
</evidence>
<name>A0A176QFI5_9MICO</name>
<keyword evidence="2" id="KW-0808">Transferase</keyword>
<dbReference type="AlphaFoldDB" id="A0A176QFI5"/>
<dbReference type="SUPFAM" id="SSF56752">
    <property type="entry name" value="D-aminoacid aminotransferase-like PLP-dependent enzymes"/>
    <property type="match status" value="1"/>
</dbReference>
<organism evidence="2 3">
    <name type="scientific">Janibacter melonis</name>
    <dbReference type="NCBI Taxonomy" id="262209"/>
    <lineage>
        <taxon>Bacteria</taxon>
        <taxon>Bacillati</taxon>
        <taxon>Actinomycetota</taxon>
        <taxon>Actinomycetes</taxon>
        <taxon>Micrococcales</taxon>
        <taxon>Intrasporangiaceae</taxon>
        <taxon>Janibacter</taxon>
    </lineage>
</organism>
<dbReference type="Gene3D" id="3.20.10.10">
    <property type="entry name" value="D-amino Acid Aminotransferase, subunit A, domain 2"/>
    <property type="match status" value="1"/>
</dbReference>
<comment type="similarity">
    <text evidence="1">Belongs to the class-IV pyridoxal-phosphate-dependent aminotransferase family.</text>
</comment>
<dbReference type="EMBL" id="LQZG01000001">
    <property type="protein sequence ID" value="OAB88479.1"/>
    <property type="molecule type" value="Genomic_DNA"/>
</dbReference>
<dbReference type="GO" id="GO:0005829">
    <property type="term" value="C:cytosol"/>
    <property type="evidence" value="ECO:0007669"/>
    <property type="project" value="TreeGrafter"/>
</dbReference>
<comment type="caution">
    <text evidence="2">The sequence shown here is derived from an EMBL/GenBank/DDBJ whole genome shotgun (WGS) entry which is preliminary data.</text>
</comment>